<evidence type="ECO:0000313" key="3">
    <source>
        <dbReference type="Proteomes" id="UP000587527"/>
    </source>
</evidence>
<proteinExistence type="predicted"/>
<feature type="chain" id="PRO_5032511734" evidence="1">
    <location>
        <begin position="27"/>
        <end position="177"/>
    </location>
</feature>
<sequence length="177" mass="17587">MIRLSAALTTLVLAAAVLSPPTSAYAASSTTCTGTTHVTYSPGLTLTPQDVTGTETDTISSCTSTDTTITGITTSPTYSFDAPGASCNAVQVSPGGGGLVIHWNNGQTSTLTGLVGVLTATGGIVQNTATGTVTAGEFNGATAVITWIYALVNPLQCLMPGGLTTQDGTIVLQVTGA</sequence>
<feature type="signal peptide" evidence="1">
    <location>
        <begin position="1"/>
        <end position="26"/>
    </location>
</feature>
<keyword evidence="3" id="KW-1185">Reference proteome</keyword>
<keyword evidence="1" id="KW-0732">Signal</keyword>
<protein>
    <submittedName>
        <fullName evidence="2">Uncharacterized protein</fullName>
    </submittedName>
</protein>
<dbReference type="Proteomes" id="UP000587527">
    <property type="component" value="Unassembled WGS sequence"/>
</dbReference>
<name>A0A841BKB6_9ACTN</name>
<organism evidence="2 3">
    <name type="scientific">Allocatelliglobosispora scoriae</name>
    <dbReference type="NCBI Taxonomy" id="643052"/>
    <lineage>
        <taxon>Bacteria</taxon>
        <taxon>Bacillati</taxon>
        <taxon>Actinomycetota</taxon>
        <taxon>Actinomycetes</taxon>
        <taxon>Micromonosporales</taxon>
        <taxon>Micromonosporaceae</taxon>
        <taxon>Allocatelliglobosispora</taxon>
    </lineage>
</organism>
<gene>
    <name evidence="2" type="ORF">F4553_001464</name>
</gene>
<dbReference type="AlphaFoldDB" id="A0A841BKB6"/>
<evidence type="ECO:0000256" key="1">
    <source>
        <dbReference type="SAM" id="SignalP"/>
    </source>
</evidence>
<accession>A0A841BKB6</accession>
<dbReference type="EMBL" id="JACHMN010000002">
    <property type="protein sequence ID" value="MBB5868085.1"/>
    <property type="molecule type" value="Genomic_DNA"/>
</dbReference>
<dbReference type="RefSeq" id="WP_184833751.1">
    <property type="nucleotide sequence ID" value="NZ_JACHMN010000002.1"/>
</dbReference>
<evidence type="ECO:0000313" key="2">
    <source>
        <dbReference type="EMBL" id="MBB5868085.1"/>
    </source>
</evidence>
<reference evidence="2 3" key="1">
    <citation type="submission" date="2020-08" db="EMBL/GenBank/DDBJ databases">
        <title>Sequencing the genomes of 1000 actinobacteria strains.</title>
        <authorList>
            <person name="Klenk H.-P."/>
        </authorList>
    </citation>
    <scope>NUCLEOTIDE SEQUENCE [LARGE SCALE GENOMIC DNA]</scope>
    <source>
        <strain evidence="2 3">DSM 45362</strain>
    </source>
</reference>
<comment type="caution">
    <text evidence="2">The sequence shown here is derived from an EMBL/GenBank/DDBJ whole genome shotgun (WGS) entry which is preliminary data.</text>
</comment>